<dbReference type="RefSeq" id="WP_353540817.1">
    <property type="nucleotide sequence ID" value="NZ_BAABRN010000004.1"/>
</dbReference>
<evidence type="ECO:0000256" key="1">
    <source>
        <dbReference type="SAM" id="Phobius"/>
    </source>
</evidence>
<proteinExistence type="predicted"/>
<feature type="domain" description="DUF4097" evidence="2">
    <location>
        <begin position="173"/>
        <end position="302"/>
    </location>
</feature>
<sequence>MTTTSAPPRPLLPVLTRMAAGLLLALMGALLAWQGIKFKPTPGLESTSTPLTVPLDGPLPLDLARAATLRFEGDRSSIDLRPLPARSPDLLRGEAQHRARNPVVVSSGRQGGNVNFTAQLYVRALDDRGVVVDRPEPFQHQLQAALTPTIPLTLSTYTVGGNQRLDLQTLRVRALTARSDSGDLRLTLPARAGGPYAVVTRRGNVTVKADAGAAPEAVRVNSQLGDLDLELGRTSLDALNVGSGSGNIKLILPARVNRGSLTTSSGNVDVMVLGRSSGNLDIRTGSGMVSLRLPRDLKARIRFTDRDTLMLPEGTPPATAPQLDIFVDASSDHFKLSLTSGDRP</sequence>
<reference evidence="3 4" key="1">
    <citation type="submission" date="2024-02" db="EMBL/GenBank/DDBJ databases">
        <title>Deinococcus xinjiangensis NBRC 107630.</title>
        <authorList>
            <person name="Ichikawa N."/>
            <person name="Katano-Makiyama Y."/>
            <person name="Hidaka K."/>
        </authorList>
    </citation>
    <scope>NUCLEOTIDE SEQUENCE [LARGE SCALE GENOMIC DNA]</scope>
    <source>
        <strain evidence="3 4">NBRC 107630</strain>
    </source>
</reference>
<evidence type="ECO:0000313" key="4">
    <source>
        <dbReference type="Proteomes" id="UP001458946"/>
    </source>
</evidence>
<accession>A0ABP9V6D9</accession>
<protein>
    <recommendedName>
        <fullName evidence="2">DUF4097 domain-containing protein</fullName>
    </recommendedName>
</protein>
<feature type="transmembrane region" description="Helical" evidence="1">
    <location>
        <begin position="12"/>
        <end position="33"/>
    </location>
</feature>
<name>A0ABP9V6D9_9DEIO</name>
<evidence type="ECO:0000313" key="3">
    <source>
        <dbReference type="EMBL" id="GAA5500837.1"/>
    </source>
</evidence>
<dbReference type="Pfam" id="PF13349">
    <property type="entry name" value="DUF4097"/>
    <property type="match status" value="1"/>
</dbReference>
<keyword evidence="4" id="KW-1185">Reference proteome</keyword>
<dbReference type="EMBL" id="BAABRN010000004">
    <property type="protein sequence ID" value="GAA5500837.1"/>
    <property type="molecule type" value="Genomic_DNA"/>
</dbReference>
<dbReference type="Proteomes" id="UP001458946">
    <property type="component" value="Unassembled WGS sequence"/>
</dbReference>
<comment type="caution">
    <text evidence="3">The sequence shown here is derived from an EMBL/GenBank/DDBJ whole genome shotgun (WGS) entry which is preliminary data.</text>
</comment>
<keyword evidence="1" id="KW-0812">Transmembrane</keyword>
<keyword evidence="1" id="KW-1133">Transmembrane helix</keyword>
<gene>
    <name evidence="3" type="ORF">Dxin01_00563</name>
</gene>
<keyword evidence="1" id="KW-0472">Membrane</keyword>
<dbReference type="InterPro" id="IPR025164">
    <property type="entry name" value="Toastrack_DUF4097"/>
</dbReference>
<organism evidence="3 4">
    <name type="scientific">Deinococcus xinjiangensis</name>
    <dbReference type="NCBI Taxonomy" id="457454"/>
    <lineage>
        <taxon>Bacteria</taxon>
        <taxon>Thermotogati</taxon>
        <taxon>Deinococcota</taxon>
        <taxon>Deinococci</taxon>
        <taxon>Deinococcales</taxon>
        <taxon>Deinococcaceae</taxon>
        <taxon>Deinococcus</taxon>
    </lineage>
</organism>
<evidence type="ECO:0000259" key="2">
    <source>
        <dbReference type="Pfam" id="PF13349"/>
    </source>
</evidence>